<dbReference type="PROSITE" id="PS50975">
    <property type="entry name" value="ATP_GRASP"/>
    <property type="match status" value="1"/>
</dbReference>
<sequence>MPDVLLASCAPALGEDEDEPLLVAALAAEGLTAEAADWADDGVDWGAARAVVVRSTWDYAPRREEFLAWARRVETVTALHNPVGVLTWNTDKRYLRELAAAGVPVVPTAWAERPAEVPAALDRWSGDVVVKPAVSAGARDTARFGPAERVAATALAEQVLASGRAVMVQPYLDRLDAEGETGLVYVDGRFGHAFGKGALLAGAALGPGLYAEEEITRRTATPGQRALGDRALAWVAARAGGAPLYARVDLVPGPDGDPQVIEVELTEPSLFLTTDDRAAARLAAAVSARLGPPPAPRPGAGAAR</sequence>
<accession>A0A1G6UCD1</accession>
<reference evidence="4" key="1">
    <citation type="submission" date="2016-10" db="EMBL/GenBank/DDBJ databases">
        <authorList>
            <person name="Varghese N."/>
            <person name="Submissions S."/>
        </authorList>
    </citation>
    <scope>NUCLEOTIDE SEQUENCE [LARGE SCALE GENOMIC DNA]</scope>
    <source>
        <strain evidence="4">DSM 45421</strain>
    </source>
</reference>
<dbReference type="PANTHER" id="PTHR39217:SF1">
    <property type="entry name" value="GLUTATHIONE SYNTHETASE"/>
    <property type="match status" value="1"/>
</dbReference>
<keyword evidence="1" id="KW-0547">Nucleotide-binding</keyword>
<organism evidence="3 4">
    <name type="scientific">Geodermatophilus telluris</name>
    <dbReference type="NCBI Taxonomy" id="1190417"/>
    <lineage>
        <taxon>Bacteria</taxon>
        <taxon>Bacillati</taxon>
        <taxon>Actinomycetota</taxon>
        <taxon>Actinomycetes</taxon>
        <taxon>Geodermatophilales</taxon>
        <taxon>Geodermatophilaceae</taxon>
        <taxon>Geodermatophilus</taxon>
    </lineage>
</organism>
<dbReference type="SUPFAM" id="SSF56059">
    <property type="entry name" value="Glutathione synthetase ATP-binding domain-like"/>
    <property type="match status" value="1"/>
</dbReference>
<dbReference type="AlphaFoldDB" id="A0A1G6UCD1"/>
<dbReference type="OrthoDB" id="3373978at2"/>
<dbReference type="EMBL" id="FMZF01000007">
    <property type="protein sequence ID" value="SDD39050.1"/>
    <property type="molecule type" value="Genomic_DNA"/>
</dbReference>
<protein>
    <recommendedName>
        <fullName evidence="2">ATP-grasp domain-containing protein</fullName>
    </recommendedName>
</protein>
<gene>
    <name evidence="3" type="ORF">SAMN05660690_4165</name>
</gene>
<dbReference type="GO" id="GO:0005524">
    <property type="term" value="F:ATP binding"/>
    <property type="evidence" value="ECO:0007669"/>
    <property type="project" value="UniProtKB-UniRule"/>
</dbReference>
<evidence type="ECO:0000256" key="1">
    <source>
        <dbReference type="PROSITE-ProRule" id="PRU00409"/>
    </source>
</evidence>
<feature type="domain" description="ATP-grasp" evidence="2">
    <location>
        <begin position="95"/>
        <end position="291"/>
    </location>
</feature>
<dbReference type="PANTHER" id="PTHR39217">
    <property type="match status" value="1"/>
</dbReference>
<dbReference type="InterPro" id="IPR053191">
    <property type="entry name" value="DcsG_Biosynth_Enzyme"/>
</dbReference>
<keyword evidence="4" id="KW-1185">Reference proteome</keyword>
<proteinExistence type="predicted"/>
<name>A0A1G6UCD1_9ACTN</name>
<dbReference type="STRING" id="1190417.SAMN05660690_4165"/>
<keyword evidence="1" id="KW-0067">ATP-binding</keyword>
<dbReference type="Proteomes" id="UP000199416">
    <property type="component" value="Unassembled WGS sequence"/>
</dbReference>
<dbReference type="InterPro" id="IPR011761">
    <property type="entry name" value="ATP-grasp"/>
</dbReference>
<dbReference type="RefSeq" id="WP_091368360.1">
    <property type="nucleotide sequence ID" value="NZ_FMZF01000007.1"/>
</dbReference>
<evidence type="ECO:0000313" key="3">
    <source>
        <dbReference type="EMBL" id="SDD39050.1"/>
    </source>
</evidence>
<evidence type="ECO:0000259" key="2">
    <source>
        <dbReference type="PROSITE" id="PS50975"/>
    </source>
</evidence>
<evidence type="ECO:0000313" key="4">
    <source>
        <dbReference type="Proteomes" id="UP000199416"/>
    </source>
</evidence>
<dbReference type="GO" id="GO:0046872">
    <property type="term" value="F:metal ion binding"/>
    <property type="evidence" value="ECO:0007669"/>
    <property type="project" value="InterPro"/>
</dbReference>